<keyword evidence="3" id="KW-1185">Reference proteome</keyword>
<organism evidence="2 3">
    <name type="scientific">Actinomadura madurae</name>
    <dbReference type="NCBI Taxonomy" id="1993"/>
    <lineage>
        <taxon>Bacteria</taxon>
        <taxon>Bacillati</taxon>
        <taxon>Actinomycetota</taxon>
        <taxon>Actinomycetes</taxon>
        <taxon>Streptosporangiales</taxon>
        <taxon>Thermomonosporaceae</taxon>
        <taxon>Actinomadura</taxon>
    </lineage>
</organism>
<evidence type="ECO:0000313" key="2">
    <source>
        <dbReference type="EMBL" id="SFP41469.1"/>
    </source>
</evidence>
<evidence type="ECO:0000256" key="1">
    <source>
        <dbReference type="SAM" id="MobiDB-lite"/>
    </source>
</evidence>
<protein>
    <submittedName>
        <fullName evidence="2">Uncharacterized protein</fullName>
    </submittedName>
</protein>
<sequence length="66" mass="7596">MYHHQIMRDMARQRAEARRAEAEAVRDVRLARRARAYWAEFAERQAVRPGRGRGRARGHGAAPRGA</sequence>
<proteinExistence type="predicted"/>
<evidence type="ECO:0000313" key="3">
    <source>
        <dbReference type="Proteomes" id="UP000183413"/>
    </source>
</evidence>
<reference evidence="2 3" key="1">
    <citation type="submission" date="2016-10" db="EMBL/GenBank/DDBJ databases">
        <authorList>
            <person name="de Groot N.N."/>
        </authorList>
    </citation>
    <scope>NUCLEOTIDE SEQUENCE [LARGE SCALE GENOMIC DNA]</scope>
    <source>
        <strain evidence="2 3">DSM 43067</strain>
    </source>
</reference>
<dbReference type="AlphaFoldDB" id="A0A1I5Q5J5"/>
<dbReference type="EMBL" id="FOVH01000014">
    <property type="protein sequence ID" value="SFP41469.1"/>
    <property type="molecule type" value="Genomic_DNA"/>
</dbReference>
<name>A0A1I5Q5J5_9ACTN</name>
<dbReference type="InParanoid" id="A0A1I5Q5J5"/>
<gene>
    <name evidence="2" type="ORF">SAMN04489713_1145</name>
</gene>
<dbReference type="Proteomes" id="UP000183413">
    <property type="component" value="Unassembled WGS sequence"/>
</dbReference>
<accession>A0A1I5Q5J5</accession>
<feature type="region of interest" description="Disordered" evidence="1">
    <location>
        <begin position="1"/>
        <end position="22"/>
    </location>
</feature>